<protein>
    <submittedName>
        <fullName evidence="6">DNA-binding MarR family transcriptional regulator</fullName>
    </submittedName>
</protein>
<evidence type="ECO:0000256" key="1">
    <source>
        <dbReference type="ARBA" id="ARBA00023015"/>
    </source>
</evidence>
<evidence type="ECO:0000313" key="7">
    <source>
        <dbReference type="Proteomes" id="UP000248198"/>
    </source>
</evidence>
<dbReference type="Proteomes" id="UP000248198">
    <property type="component" value="Unassembled WGS sequence"/>
</dbReference>
<feature type="domain" description="HTH marR-type" evidence="4">
    <location>
        <begin position="12"/>
        <end position="158"/>
    </location>
</feature>
<dbReference type="EMBL" id="QKLU01000001">
    <property type="protein sequence ID" value="PYF77223.1"/>
    <property type="molecule type" value="Genomic_DNA"/>
</dbReference>
<keyword evidence="3" id="KW-0804">Transcription</keyword>
<keyword evidence="2 6" id="KW-0238">DNA-binding</keyword>
<dbReference type="InterPro" id="IPR000182">
    <property type="entry name" value="GNAT_dom"/>
</dbReference>
<dbReference type="GO" id="GO:0016747">
    <property type="term" value="F:acyltransferase activity, transferring groups other than amino-acyl groups"/>
    <property type="evidence" value="ECO:0007669"/>
    <property type="project" value="InterPro"/>
</dbReference>
<dbReference type="InterPro" id="IPR016181">
    <property type="entry name" value="Acyl_CoA_acyltransferase"/>
</dbReference>
<proteinExistence type="predicted"/>
<dbReference type="InterPro" id="IPR036390">
    <property type="entry name" value="WH_DNA-bd_sf"/>
</dbReference>
<dbReference type="PROSITE" id="PS50995">
    <property type="entry name" value="HTH_MARR_2"/>
    <property type="match status" value="1"/>
</dbReference>
<dbReference type="GO" id="GO:0006950">
    <property type="term" value="P:response to stress"/>
    <property type="evidence" value="ECO:0007669"/>
    <property type="project" value="TreeGrafter"/>
</dbReference>
<dbReference type="PANTHER" id="PTHR33164">
    <property type="entry name" value="TRANSCRIPTIONAL REGULATOR, MARR FAMILY"/>
    <property type="match status" value="1"/>
</dbReference>
<dbReference type="GO" id="GO:0003700">
    <property type="term" value="F:DNA-binding transcription factor activity"/>
    <property type="evidence" value="ECO:0007669"/>
    <property type="project" value="InterPro"/>
</dbReference>
<dbReference type="Pfam" id="PF12802">
    <property type="entry name" value="MarR_2"/>
    <property type="match status" value="1"/>
</dbReference>
<reference evidence="6 7" key="1">
    <citation type="submission" date="2018-06" db="EMBL/GenBank/DDBJ databases">
        <title>Genomic Encyclopedia of Archaeal and Bacterial Type Strains, Phase II (KMG-II): from individual species to whole genera.</title>
        <authorList>
            <person name="Goeker M."/>
        </authorList>
    </citation>
    <scope>NUCLEOTIDE SEQUENCE [LARGE SCALE GENOMIC DNA]</scope>
    <source>
        <strain evidence="6 7">DSM 27372</strain>
    </source>
</reference>
<dbReference type="SUPFAM" id="SSF46785">
    <property type="entry name" value="Winged helix' DNA-binding domain"/>
    <property type="match status" value="1"/>
</dbReference>
<dbReference type="Pfam" id="PF00583">
    <property type="entry name" value="Acetyltransf_1"/>
    <property type="match status" value="1"/>
</dbReference>
<evidence type="ECO:0000259" key="5">
    <source>
        <dbReference type="PROSITE" id="PS51186"/>
    </source>
</evidence>
<dbReference type="PROSITE" id="PS01117">
    <property type="entry name" value="HTH_MARR_1"/>
    <property type="match status" value="1"/>
</dbReference>
<evidence type="ECO:0000313" key="6">
    <source>
        <dbReference type="EMBL" id="PYF77223.1"/>
    </source>
</evidence>
<evidence type="ECO:0000259" key="4">
    <source>
        <dbReference type="PROSITE" id="PS50995"/>
    </source>
</evidence>
<name>A0A318UML3_9SPHI</name>
<dbReference type="InterPro" id="IPR036388">
    <property type="entry name" value="WH-like_DNA-bd_sf"/>
</dbReference>
<dbReference type="SUPFAM" id="SSF55729">
    <property type="entry name" value="Acyl-CoA N-acyltransferases (Nat)"/>
    <property type="match status" value="1"/>
</dbReference>
<evidence type="ECO:0000256" key="2">
    <source>
        <dbReference type="ARBA" id="ARBA00023125"/>
    </source>
</evidence>
<sequence length="321" mass="36450">METANFFDTVGKMAIGSRLRLLTEKITEDAAQIYGLYDIDMNPKWFPVFYVLSKGETKTVTAIAKEIGHSHASVSKIIGEMVKKGYVKENKDKTDGRKNMVSLSSKGKEINAKIEGQYADINDAVEELSASTRNDLWKAIQEWEFLLEQKSLLRRVTEQKKKRESLKVEVVDYTPAYQEAFRNLNVEWITTYFKMEETDYKALDNPKKYILDNGGYILVALYDQQPVGVCALIKMNDPDYDYELAKMAVSPLAQGKSIGWILGNAIKEKAKSLGAKKIYLESNTILKPAINLYHKLGFKKVAGRPTPYERSNIQMEAELES</sequence>
<dbReference type="InterPro" id="IPR039422">
    <property type="entry name" value="MarR/SlyA-like"/>
</dbReference>
<dbReference type="SMART" id="SM00347">
    <property type="entry name" value="HTH_MARR"/>
    <property type="match status" value="1"/>
</dbReference>
<organism evidence="6 7">
    <name type="scientific">Pedobacter nutrimenti</name>
    <dbReference type="NCBI Taxonomy" id="1241337"/>
    <lineage>
        <taxon>Bacteria</taxon>
        <taxon>Pseudomonadati</taxon>
        <taxon>Bacteroidota</taxon>
        <taxon>Sphingobacteriia</taxon>
        <taxon>Sphingobacteriales</taxon>
        <taxon>Sphingobacteriaceae</taxon>
        <taxon>Pedobacter</taxon>
    </lineage>
</organism>
<dbReference type="AlphaFoldDB" id="A0A318UML3"/>
<dbReference type="InterPro" id="IPR000835">
    <property type="entry name" value="HTH_MarR-typ"/>
</dbReference>
<feature type="domain" description="N-acetyltransferase" evidence="5">
    <location>
        <begin position="168"/>
        <end position="320"/>
    </location>
</feature>
<dbReference type="PROSITE" id="PS51186">
    <property type="entry name" value="GNAT"/>
    <property type="match status" value="1"/>
</dbReference>
<gene>
    <name evidence="6" type="ORF">B0O44_101704</name>
</gene>
<comment type="caution">
    <text evidence="6">The sequence shown here is derived from an EMBL/GenBank/DDBJ whole genome shotgun (WGS) entry which is preliminary data.</text>
</comment>
<accession>A0A318UML3</accession>
<dbReference type="Gene3D" id="1.10.10.10">
    <property type="entry name" value="Winged helix-like DNA-binding domain superfamily/Winged helix DNA-binding domain"/>
    <property type="match status" value="1"/>
</dbReference>
<dbReference type="RefSeq" id="WP_211321301.1">
    <property type="nucleotide sequence ID" value="NZ_QKLU01000001.1"/>
</dbReference>
<dbReference type="CDD" id="cd04301">
    <property type="entry name" value="NAT_SF"/>
    <property type="match status" value="1"/>
</dbReference>
<keyword evidence="1" id="KW-0805">Transcription regulation</keyword>
<evidence type="ECO:0000256" key="3">
    <source>
        <dbReference type="ARBA" id="ARBA00023163"/>
    </source>
</evidence>
<dbReference type="GO" id="GO:0003677">
    <property type="term" value="F:DNA binding"/>
    <property type="evidence" value="ECO:0007669"/>
    <property type="project" value="UniProtKB-KW"/>
</dbReference>
<dbReference type="Gene3D" id="3.40.630.30">
    <property type="match status" value="1"/>
</dbReference>
<dbReference type="PANTHER" id="PTHR33164:SF89">
    <property type="entry name" value="MARR FAMILY REGULATORY PROTEIN"/>
    <property type="match status" value="1"/>
</dbReference>
<keyword evidence="7" id="KW-1185">Reference proteome</keyword>
<dbReference type="InterPro" id="IPR023187">
    <property type="entry name" value="Tscrpt_reg_MarR-type_CS"/>
</dbReference>